<dbReference type="GO" id="GO:0003677">
    <property type="term" value="F:DNA binding"/>
    <property type="evidence" value="ECO:0007669"/>
    <property type="project" value="UniProtKB-KW"/>
</dbReference>
<dbReference type="InterPro" id="IPR005119">
    <property type="entry name" value="LysR_subst-bd"/>
</dbReference>
<feature type="domain" description="LysR substrate-binding" evidence="6">
    <location>
        <begin position="8"/>
        <end position="191"/>
    </location>
</feature>
<dbReference type="EMBL" id="JAFBCF010000001">
    <property type="protein sequence ID" value="MBM7800415.1"/>
    <property type="molecule type" value="Genomic_DNA"/>
</dbReference>
<feature type="region of interest" description="Disordered" evidence="5">
    <location>
        <begin position="206"/>
        <end position="257"/>
    </location>
</feature>
<keyword evidence="3 7" id="KW-0238">DNA-binding</keyword>
<name>A0ABS2RN50_9ACTN</name>
<dbReference type="Gene3D" id="3.40.190.10">
    <property type="entry name" value="Periplasmic binding protein-like II"/>
    <property type="match status" value="2"/>
</dbReference>
<dbReference type="Proteomes" id="UP000704762">
    <property type="component" value="Unassembled WGS sequence"/>
</dbReference>
<dbReference type="RefSeq" id="WP_338041357.1">
    <property type="nucleotide sequence ID" value="NZ_BAAAQP010000003.1"/>
</dbReference>
<evidence type="ECO:0000256" key="1">
    <source>
        <dbReference type="ARBA" id="ARBA00009437"/>
    </source>
</evidence>
<proteinExistence type="inferred from homology"/>
<keyword evidence="4" id="KW-0804">Transcription</keyword>
<dbReference type="SUPFAM" id="SSF53850">
    <property type="entry name" value="Periplasmic binding protein-like II"/>
    <property type="match status" value="1"/>
</dbReference>
<comment type="similarity">
    <text evidence="1">Belongs to the LysR transcriptional regulatory family.</text>
</comment>
<evidence type="ECO:0000256" key="3">
    <source>
        <dbReference type="ARBA" id="ARBA00023125"/>
    </source>
</evidence>
<comment type="caution">
    <text evidence="7">The sequence shown here is derived from an EMBL/GenBank/DDBJ whole genome shotgun (WGS) entry which is preliminary data.</text>
</comment>
<evidence type="ECO:0000256" key="5">
    <source>
        <dbReference type="SAM" id="MobiDB-lite"/>
    </source>
</evidence>
<accession>A0ABS2RN50</accession>
<keyword evidence="8" id="KW-1185">Reference proteome</keyword>
<dbReference type="PANTHER" id="PTHR30346">
    <property type="entry name" value="TRANSCRIPTIONAL DUAL REGULATOR HCAR-RELATED"/>
    <property type="match status" value="1"/>
</dbReference>
<gene>
    <name evidence="7" type="ORF">JOE57_003336</name>
</gene>
<keyword evidence="2" id="KW-0805">Transcription regulation</keyword>
<protein>
    <submittedName>
        <fullName evidence="7">DNA-binding transcriptional LysR family regulator</fullName>
    </submittedName>
</protein>
<evidence type="ECO:0000256" key="2">
    <source>
        <dbReference type="ARBA" id="ARBA00023015"/>
    </source>
</evidence>
<evidence type="ECO:0000259" key="6">
    <source>
        <dbReference type="Pfam" id="PF03466"/>
    </source>
</evidence>
<dbReference type="Pfam" id="PF03466">
    <property type="entry name" value="LysR_substrate"/>
    <property type="match status" value="1"/>
</dbReference>
<evidence type="ECO:0000313" key="8">
    <source>
        <dbReference type="Proteomes" id="UP000704762"/>
    </source>
</evidence>
<sequence length="257" mass="28077">MTEPWDAAAGPLRVAFVPGVMPDKWAATWRRRVPEVELVLLPSADEDQLAVLRDGRADVCFLRLPVDREGLNVIPLYREVAVVVVPKDHVVAAFDEVSVADLADEHLLQDPDNVPEWRDLAVEVRDRTRFPVPAMTTGETFASIAAGAGIAIVPMSIARLHHRKELTYRPVTGVAGSQIGLAWLREAPNAPDDRIDYFIGIVRGRTERSSRTVSAPPKEAAGRAVSTDGPASKASGNARHRPRPGGSRSRSSRRGRH</sequence>
<reference evidence="7 8" key="1">
    <citation type="submission" date="2021-01" db="EMBL/GenBank/DDBJ databases">
        <title>Sequencing the genomes of 1000 actinobacteria strains.</title>
        <authorList>
            <person name="Klenk H.-P."/>
        </authorList>
    </citation>
    <scope>NUCLEOTIDE SEQUENCE [LARGE SCALE GENOMIC DNA]</scope>
    <source>
        <strain evidence="7 8">DSM 18662</strain>
    </source>
</reference>
<dbReference type="PANTHER" id="PTHR30346:SF0">
    <property type="entry name" value="HCA OPERON TRANSCRIPTIONAL ACTIVATOR HCAR"/>
    <property type="match status" value="1"/>
</dbReference>
<evidence type="ECO:0000256" key="4">
    <source>
        <dbReference type="ARBA" id="ARBA00023163"/>
    </source>
</evidence>
<evidence type="ECO:0000313" key="7">
    <source>
        <dbReference type="EMBL" id="MBM7800415.1"/>
    </source>
</evidence>
<organism evidence="7 8">
    <name type="scientific">Microlunatus panaciterrae</name>
    <dbReference type="NCBI Taxonomy" id="400768"/>
    <lineage>
        <taxon>Bacteria</taxon>
        <taxon>Bacillati</taxon>
        <taxon>Actinomycetota</taxon>
        <taxon>Actinomycetes</taxon>
        <taxon>Propionibacteriales</taxon>
        <taxon>Propionibacteriaceae</taxon>
        <taxon>Microlunatus</taxon>
    </lineage>
</organism>